<dbReference type="RefSeq" id="WP_077849866.1">
    <property type="nucleotide sequence ID" value="NZ_LZZM01000231.1"/>
</dbReference>
<sequence length="231" mass="26374">MDIEQASKKIYDINNLNLNNLIVGEKFYFIKENNISSEGQIVTKYDNCFAVSIFSGQPNYKPVAVNEKVQFIIATKSSAFNCSSQVLGCKIEDGFQLAVLSIPEIANTIERRRDPRLQIVTAVDYYNLPPSADYKTISQVPSLYFKKMKKTFTIDISKSGINIVTYKEDTPPKDGIISLFLEEKLDILASVIRTDFDEVSNNCKTAYEFKDIKKDKWDMLNKFISEKLKNQ</sequence>
<dbReference type="OrthoDB" id="1936215at2"/>
<reference evidence="1 2" key="1">
    <citation type="submission" date="2016-05" db="EMBL/GenBank/DDBJ databases">
        <title>Microbial solvent formation.</title>
        <authorList>
            <person name="Poehlein A."/>
            <person name="Montoya Solano J.D."/>
            <person name="Flitsch S."/>
            <person name="Krabben P."/>
            <person name="Duerre P."/>
            <person name="Daniel R."/>
        </authorList>
    </citation>
    <scope>NUCLEOTIDE SEQUENCE [LARGE SCALE GENOMIC DNA]</scope>
    <source>
        <strain evidence="1 2">DSM 2619</strain>
    </source>
</reference>
<dbReference type="STRING" id="29367.CLPUN_49740"/>
<name>A0A1S8T1V5_9CLOT</name>
<evidence type="ECO:0008006" key="3">
    <source>
        <dbReference type="Google" id="ProtNLM"/>
    </source>
</evidence>
<dbReference type="AlphaFoldDB" id="A0A1S8T1V5"/>
<keyword evidence="2" id="KW-1185">Reference proteome</keyword>
<dbReference type="Proteomes" id="UP000190890">
    <property type="component" value="Unassembled WGS sequence"/>
</dbReference>
<evidence type="ECO:0000313" key="1">
    <source>
        <dbReference type="EMBL" id="OOM71445.1"/>
    </source>
</evidence>
<organism evidence="1 2">
    <name type="scientific">Clostridium puniceum</name>
    <dbReference type="NCBI Taxonomy" id="29367"/>
    <lineage>
        <taxon>Bacteria</taxon>
        <taxon>Bacillati</taxon>
        <taxon>Bacillota</taxon>
        <taxon>Clostridia</taxon>
        <taxon>Eubacteriales</taxon>
        <taxon>Clostridiaceae</taxon>
        <taxon>Clostridium</taxon>
    </lineage>
</organism>
<protein>
    <recommendedName>
        <fullName evidence="3">PilZ domain protein</fullName>
    </recommendedName>
</protein>
<comment type="caution">
    <text evidence="1">The sequence shown here is derived from an EMBL/GenBank/DDBJ whole genome shotgun (WGS) entry which is preliminary data.</text>
</comment>
<evidence type="ECO:0000313" key="2">
    <source>
        <dbReference type="Proteomes" id="UP000190890"/>
    </source>
</evidence>
<dbReference type="EMBL" id="LZZM01000231">
    <property type="protein sequence ID" value="OOM71445.1"/>
    <property type="molecule type" value="Genomic_DNA"/>
</dbReference>
<gene>
    <name evidence="1" type="ORF">CLPUN_49740</name>
</gene>
<proteinExistence type="predicted"/>
<accession>A0A1S8T1V5</accession>